<dbReference type="AlphaFoldDB" id="A0A5J4L0U7"/>
<name>A0A5J4L0U7_9ZZZZ</name>
<reference evidence="1" key="1">
    <citation type="submission" date="2019-10" db="EMBL/GenBank/DDBJ databases">
        <title>Metagenomic sequencing of thiosulfate-disproportionating enrichment culture.</title>
        <authorList>
            <person name="Umezawa K."/>
            <person name="Kojima H."/>
            <person name="Fukui M."/>
        </authorList>
    </citation>
    <scope>NUCLEOTIDE SEQUENCE</scope>
    <source>
        <strain evidence="1">45J</strain>
    </source>
</reference>
<dbReference type="EMBL" id="BLAB01000001">
    <property type="protein sequence ID" value="GER93383.1"/>
    <property type="molecule type" value="Genomic_DNA"/>
</dbReference>
<accession>A0A5J4L0U7</accession>
<proteinExistence type="predicted"/>
<protein>
    <submittedName>
        <fullName evidence="1">Uncharacterized protein</fullName>
    </submittedName>
</protein>
<organism evidence="1">
    <name type="scientific">hot springs metagenome</name>
    <dbReference type="NCBI Taxonomy" id="433727"/>
    <lineage>
        <taxon>unclassified sequences</taxon>
        <taxon>metagenomes</taxon>
        <taxon>ecological metagenomes</taxon>
    </lineage>
</organism>
<evidence type="ECO:0000313" key="1">
    <source>
        <dbReference type="EMBL" id="GER93383.1"/>
    </source>
</evidence>
<gene>
    <name evidence="1" type="ORF">A45J_1122</name>
</gene>
<comment type="caution">
    <text evidence="1">The sequence shown here is derived from an EMBL/GenBank/DDBJ whole genome shotgun (WGS) entry which is preliminary data.</text>
</comment>
<sequence length="44" mass="5389">MDYEFHETHKKIDIRRRINMLLQNELKDDISELKKRAASLRGYL</sequence>